<dbReference type="Proteomes" id="UP000191094">
    <property type="component" value="Unassembled WGS sequence"/>
</dbReference>
<dbReference type="Pfam" id="PF00589">
    <property type="entry name" value="Phage_integrase"/>
    <property type="match status" value="1"/>
</dbReference>
<evidence type="ECO:0000259" key="10">
    <source>
        <dbReference type="PROSITE" id="PS51898"/>
    </source>
</evidence>
<keyword evidence="5 9" id="KW-0229">DNA integration</keyword>
<reference evidence="12 13" key="1">
    <citation type="submission" date="2017-02" db="EMBL/GenBank/DDBJ databases">
        <title>Draft genome sequence of Moraxella lincolnii CCUG 9405T type strain.</title>
        <authorList>
            <person name="Salva-Serra F."/>
            <person name="Engstrom-Jakobsson H."/>
            <person name="Thorell K."/>
            <person name="Jaen-Luchoro D."/>
            <person name="Gonzales-Siles L."/>
            <person name="Karlsson R."/>
            <person name="Yazdan S."/>
            <person name="Boulund F."/>
            <person name="Johnning A."/>
            <person name="Engstrand L."/>
            <person name="Kristiansson E."/>
            <person name="Moore E."/>
        </authorList>
    </citation>
    <scope>NUCLEOTIDE SEQUENCE [LARGE SCALE GENOMIC DNA]</scope>
    <source>
        <strain evidence="12 13">CCUG 9405</strain>
    </source>
</reference>
<dbReference type="InterPro" id="IPR002104">
    <property type="entry name" value="Integrase_catalytic"/>
</dbReference>
<feature type="active site" evidence="9">
    <location>
        <position position="187"/>
    </location>
</feature>
<dbReference type="EMBL" id="MUYT01000004">
    <property type="protein sequence ID" value="OOS21907.1"/>
    <property type="molecule type" value="Genomic_DNA"/>
</dbReference>
<sequence length="342" mass="39633">MMPMLMPKINAKINGDNQRQNQRQTMVIDMPVEQLPANQIQLVSAWLEKLLQQNYSHHTLDAYRRAVMNLLVFLHKRQRQFNQCDKRLLTYFISERREYHGIKPISMQHELSAIRHFYAWLIDMGHATINPTTGHQLKNQVRNLPTIADVDLLSQLLDQAMPEDAKQACLWRRDRAMFELLYGSGLRVGELVALDINDVDLVQKVVRVFGKGKKRRLVPMTSGSVDAIHRYLPQRCLWAKNADMALFISEQRGRRLSTRSVQQRLKVWATRAGIDQNLYPHLLRHCFASHMLSESGDLRAVQEMLGHADVSTTQIYTQVDFVKLTQIYDTTHPRAVRITAKS</sequence>
<feature type="active site" evidence="9">
    <location>
        <position position="211"/>
    </location>
</feature>
<dbReference type="GO" id="GO:0007059">
    <property type="term" value="P:chromosome segregation"/>
    <property type="evidence" value="ECO:0007669"/>
    <property type="project" value="UniProtKB-UniRule"/>
</dbReference>
<dbReference type="AlphaFoldDB" id="A0A1T0CHS7"/>
<comment type="similarity">
    <text evidence="9">Belongs to the 'phage' integrase family. XerC subfamily.</text>
</comment>
<protein>
    <recommendedName>
        <fullName evidence="9">Tyrosine recombinase XerC</fullName>
    </recommendedName>
</protein>
<keyword evidence="13" id="KW-1185">Reference proteome</keyword>
<organism evidence="12 13">
    <name type="scientific">Lwoffella lincolnii</name>
    <dbReference type="NCBI Taxonomy" id="90241"/>
    <lineage>
        <taxon>Bacteria</taxon>
        <taxon>Pseudomonadati</taxon>
        <taxon>Pseudomonadota</taxon>
        <taxon>Gammaproteobacteria</taxon>
        <taxon>Moraxellales</taxon>
        <taxon>Moraxellaceae</taxon>
        <taxon>Lwoffella</taxon>
    </lineage>
</organism>
<comment type="subcellular location">
    <subcellularLocation>
        <location evidence="1 9">Cytoplasm</location>
    </subcellularLocation>
</comment>
<keyword evidence="4 9" id="KW-0159">Chromosome partition</keyword>
<dbReference type="STRING" id="90241.B0682_04775"/>
<accession>A0A1T0CHS7</accession>
<dbReference type="InterPro" id="IPR011010">
    <property type="entry name" value="DNA_brk_join_enz"/>
</dbReference>
<keyword evidence="8 9" id="KW-0131">Cell cycle</keyword>
<feature type="active site" evidence="9">
    <location>
        <position position="281"/>
    </location>
</feature>
<dbReference type="PANTHER" id="PTHR30349">
    <property type="entry name" value="PHAGE INTEGRASE-RELATED"/>
    <property type="match status" value="1"/>
</dbReference>
<evidence type="ECO:0000256" key="5">
    <source>
        <dbReference type="ARBA" id="ARBA00022908"/>
    </source>
</evidence>
<feature type="domain" description="Tyr recombinase" evidence="10">
    <location>
        <begin position="143"/>
        <end position="329"/>
    </location>
</feature>
<dbReference type="InterPro" id="IPR004107">
    <property type="entry name" value="Integrase_SAM-like_N"/>
</dbReference>
<dbReference type="GO" id="GO:0006313">
    <property type="term" value="P:DNA transposition"/>
    <property type="evidence" value="ECO:0007669"/>
    <property type="project" value="UniProtKB-UniRule"/>
</dbReference>
<keyword evidence="6 9" id="KW-0238">DNA-binding</keyword>
<evidence type="ECO:0000256" key="1">
    <source>
        <dbReference type="ARBA" id="ARBA00004496"/>
    </source>
</evidence>
<dbReference type="Gene3D" id="1.10.443.10">
    <property type="entry name" value="Intergrase catalytic core"/>
    <property type="match status" value="1"/>
</dbReference>
<dbReference type="SUPFAM" id="SSF47823">
    <property type="entry name" value="lambda integrase-like, N-terminal domain"/>
    <property type="match status" value="1"/>
</dbReference>
<dbReference type="CDD" id="cd00798">
    <property type="entry name" value="INT_XerDC_C"/>
    <property type="match status" value="1"/>
</dbReference>
<dbReference type="GO" id="GO:0009037">
    <property type="term" value="F:tyrosine-based site-specific recombinase activity"/>
    <property type="evidence" value="ECO:0007669"/>
    <property type="project" value="UniProtKB-UniRule"/>
</dbReference>
<evidence type="ECO:0000256" key="3">
    <source>
        <dbReference type="ARBA" id="ARBA00022618"/>
    </source>
</evidence>
<evidence type="ECO:0000256" key="8">
    <source>
        <dbReference type="ARBA" id="ARBA00023306"/>
    </source>
</evidence>
<dbReference type="Gene3D" id="1.10.150.130">
    <property type="match status" value="1"/>
</dbReference>
<keyword evidence="3 9" id="KW-0132">Cell division</keyword>
<feature type="active site" evidence="9">
    <location>
        <position position="307"/>
    </location>
</feature>
<dbReference type="PROSITE" id="PS51900">
    <property type="entry name" value="CB"/>
    <property type="match status" value="1"/>
</dbReference>
<evidence type="ECO:0000259" key="11">
    <source>
        <dbReference type="PROSITE" id="PS51900"/>
    </source>
</evidence>
<evidence type="ECO:0000313" key="13">
    <source>
        <dbReference type="Proteomes" id="UP000191094"/>
    </source>
</evidence>
<feature type="domain" description="Core-binding (CB)" evidence="11">
    <location>
        <begin position="37"/>
        <end position="122"/>
    </location>
</feature>
<proteinExistence type="inferred from homology"/>
<dbReference type="InterPro" id="IPR044068">
    <property type="entry name" value="CB"/>
</dbReference>
<dbReference type="PROSITE" id="PS51898">
    <property type="entry name" value="TYR_RECOMBINASE"/>
    <property type="match status" value="1"/>
</dbReference>
<evidence type="ECO:0000256" key="6">
    <source>
        <dbReference type="ARBA" id="ARBA00023125"/>
    </source>
</evidence>
<gene>
    <name evidence="9" type="primary">xerC</name>
    <name evidence="12" type="ORF">B0682_04775</name>
</gene>
<evidence type="ECO:0000313" key="12">
    <source>
        <dbReference type="EMBL" id="OOS21907.1"/>
    </source>
</evidence>
<comment type="function">
    <text evidence="9">Site-specific tyrosine recombinase, which acts by catalyzing the cutting and rejoining of the recombining DNA molecules. The XerC-XerD complex is essential to convert dimers of the bacterial chromosome into monomers to permit their segregation at cell division. It also contributes to the segregational stability of plasmids.</text>
</comment>
<dbReference type="InterPro" id="IPR050090">
    <property type="entry name" value="Tyrosine_recombinase_XerCD"/>
</dbReference>
<dbReference type="HAMAP" id="MF_01808">
    <property type="entry name" value="Recomb_XerC_XerD"/>
    <property type="match status" value="1"/>
</dbReference>
<evidence type="ECO:0000256" key="7">
    <source>
        <dbReference type="ARBA" id="ARBA00023172"/>
    </source>
</evidence>
<dbReference type="GO" id="GO:0051301">
    <property type="term" value="P:cell division"/>
    <property type="evidence" value="ECO:0007669"/>
    <property type="project" value="UniProtKB-KW"/>
</dbReference>
<dbReference type="GO" id="GO:0005737">
    <property type="term" value="C:cytoplasm"/>
    <property type="evidence" value="ECO:0007669"/>
    <property type="project" value="UniProtKB-SubCell"/>
</dbReference>
<keyword evidence="2 9" id="KW-0963">Cytoplasm</keyword>
<evidence type="ECO:0000256" key="2">
    <source>
        <dbReference type="ARBA" id="ARBA00022490"/>
    </source>
</evidence>
<dbReference type="InterPro" id="IPR010998">
    <property type="entry name" value="Integrase_recombinase_N"/>
</dbReference>
<dbReference type="InterPro" id="IPR023009">
    <property type="entry name" value="Tyrosine_recombinase_XerC/XerD"/>
</dbReference>
<keyword evidence="7 9" id="KW-0233">DNA recombination</keyword>
<dbReference type="PANTHER" id="PTHR30349:SF81">
    <property type="entry name" value="TYROSINE RECOMBINASE XERC"/>
    <property type="match status" value="1"/>
</dbReference>
<dbReference type="SUPFAM" id="SSF56349">
    <property type="entry name" value="DNA breaking-rejoining enzymes"/>
    <property type="match status" value="1"/>
</dbReference>
<dbReference type="GO" id="GO:0003677">
    <property type="term" value="F:DNA binding"/>
    <property type="evidence" value="ECO:0007669"/>
    <property type="project" value="UniProtKB-UniRule"/>
</dbReference>
<comment type="caution">
    <text evidence="12">The sequence shown here is derived from an EMBL/GenBank/DDBJ whole genome shotgun (WGS) entry which is preliminary data.</text>
</comment>
<comment type="subunit">
    <text evidence="9">Forms a cyclic heterotetrameric complex composed of two molecules of XerC and two molecules of XerD.</text>
</comment>
<evidence type="ECO:0000256" key="4">
    <source>
        <dbReference type="ARBA" id="ARBA00022829"/>
    </source>
</evidence>
<feature type="active site" evidence="9">
    <location>
        <position position="284"/>
    </location>
</feature>
<dbReference type="InterPro" id="IPR013762">
    <property type="entry name" value="Integrase-like_cat_sf"/>
</dbReference>
<dbReference type="OrthoDB" id="9801717at2"/>
<dbReference type="Pfam" id="PF02899">
    <property type="entry name" value="Phage_int_SAM_1"/>
    <property type="match status" value="1"/>
</dbReference>
<name>A0A1T0CHS7_9GAMM</name>
<feature type="active site" description="O-(3'-phospho-DNA)-tyrosine intermediate" evidence="9">
    <location>
        <position position="316"/>
    </location>
</feature>
<evidence type="ECO:0000256" key="9">
    <source>
        <dbReference type="HAMAP-Rule" id="MF_01808"/>
    </source>
</evidence>